<accession>A0A5C5TUD4</accession>
<dbReference type="Pfam" id="PF00581">
    <property type="entry name" value="Rhodanese"/>
    <property type="match status" value="1"/>
</dbReference>
<comment type="caution">
    <text evidence="2">The sequence shown here is derived from an EMBL/GenBank/DDBJ whole genome shotgun (WGS) entry which is preliminary data.</text>
</comment>
<reference evidence="2 3" key="1">
    <citation type="submission" date="2019-07" db="EMBL/GenBank/DDBJ databases">
        <title>Luteimonas sp. YD-1 nov., isolated from acidic soil.</title>
        <authorList>
            <person name="Zhou J."/>
        </authorList>
    </citation>
    <scope>NUCLEOTIDE SEQUENCE [LARGE SCALE GENOMIC DNA]</scope>
    <source>
        <strain evidence="2 3">YD-1</strain>
    </source>
</reference>
<name>A0A5C5TUD4_9GAMM</name>
<dbReference type="PROSITE" id="PS50206">
    <property type="entry name" value="RHODANESE_3"/>
    <property type="match status" value="1"/>
</dbReference>
<evidence type="ECO:0000313" key="2">
    <source>
        <dbReference type="EMBL" id="TWT17237.1"/>
    </source>
</evidence>
<feature type="domain" description="Rhodanese" evidence="1">
    <location>
        <begin position="15"/>
        <end position="109"/>
    </location>
</feature>
<gene>
    <name evidence="2" type="ORF">FQY79_14080</name>
</gene>
<dbReference type="PANTHER" id="PTHR45431">
    <property type="entry name" value="RHODANESE-LIKE DOMAIN-CONTAINING PROTEIN 15, CHLOROPLASTIC"/>
    <property type="match status" value="1"/>
</dbReference>
<keyword evidence="3" id="KW-1185">Reference proteome</keyword>
<dbReference type="OrthoDB" id="9814704at2"/>
<protein>
    <submittedName>
        <fullName evidence="2">Rhodanese-like domain-containing protein</fullName>
    </submittedName>
</protein>
<dbReference type="PANTHER" id="PTHR45431:SF3">
    <property type="entry name" value="RHODANESE-LIKE DOMAIN-CONTAINING PROTEIN 15, CHLOROPLASTIC"/>
    <property type="match status" value="1"/>
</dbReference>
<evidence type="ECO:0000313" key="3">
    <source>
        <dbReference type="Proteomes" id="UP000315949"/>
    </source>
</evidence>
<dbReference type="EMBL" id="VOHE01000009">
    <property type="protein sequence ID" value="TWT17237.1"/>
    <property type="molecule type" value="Genomic_DNA"/>
</dbReference>
<dbReference type="InterPro" id="IPR052367">
    <property type="entry name" value="Thiosulfate_ST/Rhodanese-like"/>
</dbReference>
<dbReference type="SUPFAM" id="SSF52821">
    <property type="entry name" value="Rhodanese/Cell cycle control phosphatase"/>
    <property type="match status" value="1"/>
</dbReference>
<dbReference type="SMART" id="SM00450">
    <property type="entry name" value="RHOD"/>
    <property type="match status" value="1"/>
</dbReference>
<evidence type="ECO:0000259" key="1">
    <source>
        <dbReference type="PROSITE" id="PS50206"/>
    </source>
</evidence>
<organism evidence="2 3">
    <name type="scientific">Luteimonas wenzhouensis</name>
    <dbReference type="NCBI Taxonomy" id="2599615"/>
    <lineage>
        <taxon>Bacteria</taxon>
        <taxon>Pseudomonadati</taxon>
        <taxon>Pseudomonadota</taxon>
        <taxon>Gammaproteobacteria</taxon>
        <taxon>Lysobacterales</taxon>
        <taxon>Lysobacteraceae</taxon>
        <taxon>Luteimonas</taxon>
    </lineage>
</organism>
<dbReference type="Proteomes" id="UP000315949">
    <property type="component" value="Unassembled WGS sequence"/>
</dbReference>
<dbReference type="InterPro" id="IPR001763">
    <property type="entry name" value="Rhodanese-like_dom"/>
</dbReference>
<dbReference type="Gene3D" id="3.40.250.10">
    <property type="entry name" value="Rhodanese-like domain"/>
    <property type="match status" value="1"/>
</dbReference>
<dbReference type="InterPro" id="IPR036873">
    <property type="entry name" value="Rhodanese-like_dom_sf"/>
</dbReference>
<proteinExistence type="predicted"/>
<dbReference type="AlphaFoldDB" id="A0A5C5TUD4"/>
<dbReference type="CDD" id="cd00158">
    <property type="entry name" value="RHOD"/>
    <property type="match status" value="1"/>
</dbReference>
<sequence>MGGEQVGPREAVQRINCGAVLVDVREPGEFAAGHAADAVHLPLGRIRVQGAGALDACSVPEGAEVLLVCQSGMRSRIAQSSLAKDARRRYVNVDGGMAAWAASGLPVVRGGSAK</sequence>